<dbReference type="PANTHER" id="PTHR43342:SF2">
    <property type="entry name" value="POTENTIAL NAD-REDUCING HYDROGENASE SUBUNIT"/>
    <property type="match status" value="1"/>
</dbReference>
<evidence type="ECO:0000313" key="7">
    <source>
        <dbReference type="EMBL" id="MPM27284.1"/>
    </source>
</evidence>
<sequence>MEAVSPYVVAEPVLDQIVEQYRDRPGMLLSTLEAVQEANPLKFLPVETLVQVSRKLSVPMTQVYSVATFYSFFNLKPQGRHAIVVCRGTACHTKGSRELLNSVGHILGFGCEPDEMEQGYTTSDNEFTIKTVACFGQCAQAPVIAVDGVIHSNVNAQKLIKILKKVKSS</sequence>
<evidence type="ECO:0000256" key="6">
    <source>
        <dbReference type="ARBA" id="ARBA00034078"/>
    </source>
</evidence>
<dbReference type="SUPFAM" id="SSF52833">
    <property type="entry name" value="Thioredoxin-like"/>
    <property type="match status" value="1"/>
</dbReference>
<dbReference type="InterPro" id="IPR041921">
    <property type="entry name" value="NuoE_N"/>
</dbReference>
<protein>
    <submittedName>
        <fullName evidence="7">NADP-reducing hydrogenase subunit HndA</fullName>
        <ecNumber evidence="7">1.12.1.3</ecNumber>
    </submittedName>
</protein>
<dbReference type="InterPro" id="IPR042128">
    <property type="entry name" value="NuoE_dom"/>
</dbReference>
<keyword evidence="7" id="KW-0560">Oxidoreductase</keyword>
<dbReference type="GO" id="GO:0051537">
    <property type="term" value="F:2 iron, 2 sulfur cluster binding"/>
    <property type="evidence" value="ECO:0007669"/>
    <property type="project" value="UniProtKB-KW"/>
</dbReference>
<dbReference type="InterPro" id="IPR002023">
    <property type="entry name" value="NuoE-like"/>
</dbReference>
<dbReference type="GO" id="GO:0046872">
    <property type="term" value="F:metal ion binding"/>
    <property type="evidence" value="ECO:0007669"/>
    <property type="project" value="UniProtKB-KW"/>
</dbReference>
<name>A0A644YMF1_9ZZZZ</name>
<evidence type="ECO:0000256" key="1">
    <source>
        <dbReference type="ARBA" id="ARBA00010643"/>
    </source>
</evidence>
<reference evidence="7" key="1">
    <citation type="submission" date="2019-08" db="EMBL/GenBank/DDBJ databases">
        <authorList>
            <person name="Kucharzyk K."/>
            <person name="Murdoch R.W."/>
            <person name="Higgins S."/>
            <person name="Loffler F."/>
        </authorList>
    </citation>
    <scope>NUCLEOTIDE SEQUENCE</scope>
</reference>
<keyword evidence="5" id="KW-0411">Iron-sulfur</keyword>
<dbReference type="Gene3D" id="1.10.10.1590">
    <property type="entry name" value="NADH-quinone oxidoreductase subunit E"/>
    <property type="match status" value="1"/>
</dbReference>
<dbReference type="Gene3D" id="3.40.30.10">
    <property type="entry name" value="Glutaredoxin"/>
    <property type="match status" value="1"/>
</dbReference>
<dbReference type="InterPro" id="IPR036249">
    <property type="entry name" value="Thioredoxin-like_sf"/>
</dbReference>
<gene>
    <name evidence="7" type="primary">hndA_24</name>
    <name evidence="7" type="ORF">SDC9_73794</name>
</gene>
<proteinExistence type="inferred from homology"/>
<evidence type="ECO:0000256" key="5">
    <source>
        <dbReference type="ARBA" id="ARBA00023014"/>
    </source>
</evidence>
<dbReference type="PANTHER" id="PTHR43342">
    <property type="entry name" value="NADH-QUINONE OXIDOREDUCTASE, E SUBUNIT"/>
    <property type="match status" value="1"/>
</dbReference>
<evidence type="ECO:0000256" key="3">
    <source>
        <dbReference type="ARBA" id="ARBA00022723"/>
    </source>
</evidence>
<keyword evidence="3" id="KW-0479">Metal-binding</keyword>
<comment type="similarity">
    <text evidence="1">Belongs to the complex I 24 kDa subunit family.</text>
</comment>
<dbReference type="EMBL" id="VSSQ01004953">
    <property type="protein sequence ID" value="MPM27284.1"/>
    <property type="molecule type" value="Genomic_DNA"/>
</dbReference>
<keyword evidence="2" id="KW-0001">2Fe-2S</keyword>
<dbReference type="InterPro" id="IPR028431">
    <property type="entry name" value="NADP_DH_HndA-like"/>
</dbReference>
<accession>A0A644YMF1</accession>
<dbReference type="GO" id="GO:0050583">
    <property type="term" value="F:hydrogen dehydrogenase (NADP+) activity"/>
    <property type="evidence" value="ECO:0007669"/>
    <property type="project" value="UniProtKB-EC"/>
</dbReference>
<comment type="cofactor">
    <cofactor evidence="6">
        <name>[2Fe-2S] cluster</name>
        <dbReference type="ChEBI" id="CHEBI:190135"/>
    </cofactor>
</comment>
<dbReference type="AlphaFoldDB" id="A0A644YMF1"/>
<evidence type="ECO:0000256" key="2">
    <source>
        <dbReference type="ARBA" id="ARBA00022714"/>
    </source>
</evidence>
<evidence type="ECO:0000256" key="4">
    <source>
        <dbReference type="ARBA" id="ARBA00023004"/>
    </source>
</evidence>
<organism evidence="7">
    <name type="scientific">bioreactor metagenome</name>
    <dbReference type="NCBI Taxonomy" id="1076179"/>
    <lineage>
        <taxon>unclassified sequences</taxon>
        <taxon>metagenomes</taxon>
        <taxon>ecological metagenomes</taxon>
    </lineage>
</organism>
<dbReference type="PIRSF" id="PIRSF000216">
    <property type="entry name" value="NADH_DH_24kDa"/>
    <property type="match status" value="1"/>
</dbReference>
<dbReference type="Pfam" id="PF01257">
    <property type="entry name" value="2Fe-2S_thioredx"/>
    <property type="match status" value="1"/>
</dbReference>
<dbReference type="EC" id="1.12.1.3" evidence="7"/>
<dbReference type="CDD" id="cd03064">
    <property type="entry name" value="TRX_Fd_NuoE"/>
    <property type="match status" value="1"/>
</dbReference>
<keyword evidence="4" id="KW-0408">Iron</keyword>
<comment type="caution">
    <text evidence="7">The sequence shown here is derived from an EMBL/GenBank/DDBJ whole genome shotgun (WGS) entry which is preliminary data.</text>
</comment>